<comment type="caution">
    <text evidence="2">The sequence shown here is derived from an EMBL/GenBank/DDBJ whole genome shotgun (WGS) entry which is preliminary data.</text>
</comment>
<evidence type="ECO:0000313" key="3">
    <source>
        <dbReference type="Proteomes" id="UP000274822"/>
    </source>
</evidence>
<feature type="non-terminal residue" evidence="2">
    <location>
        <position position="64"/>
    </location>
</feature>
<feature type="compositionally biased region" description="Basic and acidic residues" evidence="1">
    <location>
        <begin position="8"/>
        <end position="29"/>
    </location>
</feature>
<evidence type="ECO:0000313" key="2">
    <source>
        <dbReference type="EMBL" id="RUS25144.1"/>
    </source>
</evidence>
<keyword evidence="3" id="KW-1185">Reference proteome</keyword>
<feature type="compositionally biased region" description="Basic and acidic residues" evidence="1">
    <location>
        <begin position="36"/>
        <end position="47"/>
    </location>
</feature>
<evidence type="ECO:0000256" key="1">
    <source>
        <dbReference type="SAM" id="MobiDB-lite"/>
    </source>
</evidence>
<proteinExistence type="predicted"/>
<reference evidence="2 3" key="1">
    <citation type="journal article" date="2018" name="New Phytol.">
        <title>Phylogenomics of Endogonaceae and evolution of mycorrhizas within Mucoromycota.</title>
        <authorList>
            <person name="Chang Y."/>
            <person name="Desiro A."/>
            <person name="Na H."/>
            <person name="Sandor L."/>
            <person name="Lipzen A."/>
            <person name="Clum A."/>
            <person name="Barry K."/>
            <person name="Grigoriev I.V."/>
            <person name="Martin F.M."/>
            <person name="Stajich J.E."/>
            <person name="Smith M.E."/>
            <person name="Bonito G."/>
            <person name="Spatafora J.W."/>
        </authorList>
    </citation>
    <scope>NUCLEOTIDE SEQUENCE [LARGE SCALE GENOMIC DNA]</scope>
    <source>
        <strain evidence="2 3">AD002</strain>
    </source>
</reference>
<protein>
    <submittedName>
        <fullName evidence="2">Uncharacterized protein</fullName>
    </submittedName>
</protein>
<name>A0A433Q5U4_9FUNG</name>
<gene>
    <name evidence="2" type="ORF">BC938DRAFT_472565</name>
</gene>
<accession>A0A433Q5U4</accession>
<sequence>MSLGKSQFRSERDEKCGRCRRRNETRQKNTDSTVNDTKRSEERDAYENNRGQWRKNKIMSYTRA</sequence>
<feature type="region of interest" description="Disordered" evidence="1">
    <location>
        <begin position="1"/>
        <end position="64"/>
    </location>
</feature>
<dbReference type="Proteomes" id="UP000274822">
    <property type="component" value="Unassembled WGS sequence"/>
</dbReference>
<dbReference type="AlphaFoldDB" id="A0A433Q5U4"/>
<organism evidence="2 3">
    <name type="scientific">Jimgerdemannia flammicorona</name>
    <dbReference type="NCBI Taxonomy" id="994334"/>
    <lineage>
        <taxon>Eukaryota</taxon>
        <taxon>Fungi</taxon>
        <taxon>Fungi incertae sedis</taxon>
        <taxon>Mucoromycota</taxon>
        <taxon>Mucoromycotina</taxon>
        <taxon>Endogonomycetes</taxon>
        <taxon>Endogonales</taxon>
        <taxon>Endogonaceae</taxon>
        <taxon>Jimgerdemannia</taxon>
    </lineage>
</organism>
<dbReference type="EMBL" id="RBNJ01013789">
    <property type="protein sequence ID" value="RUS25144.1"/>
    <property type="molecule type" value="Genomic_DNA"/>
</dbReference>